<dbReference type="InterPro" id="IPR011250">
    <property type="entry name" value="OMP/PagP_B-barrel"/>
</dbReference>
<dbReference type="Proteomes" id="UP001371218">
    <property type="component" value="Unassembled WGS sequence"/>
</dbReference>
<feature type="compositionally biased region" description="Low complexity" evidence="2">
    <location>
        <begin position="40"/>
        <end position="58"/>
    </location>
</feature>
<feature type="chain" id="PRO_5045531077" evidence="3">
    <location>
        <begin position="25"/>
        <end position="287"/>
    </location>
</feature>
<organism evidence="4 5">
    <name type="scientific">Ideonella lacteola</name>
    <dbReference type="NCBI Taxonomy" id="2984193"/>
    <lineage>
        <taxon>Bacteria</taxon>
        <taxon>Pseudomonadati</taxon>
        <taxon>Pseudomonadota</taxon>
        <taxon>Betaproteobacteria</taxon>
        <taxon>Burkholderiales</taxon>
        <taxon>Sphaerotilaceae</taxon>
        <taxon>Ideonella</taxon>
    </lineage>
</organism>
<evidence type="ECO:0000256" key="2">
    <source>
        <dbReference type="SAM" id="MobiDB-lite"/>
    </source>
</evidence>
<evidence type="ECO:0000256" key="3">
    <source>
        <dbReference type="SAM" id="SignalP"/>
    </source>
</evidence>
<sequence>MHLSHRLAAGLAGLSVLLPLSLRAQEQAPNQSPASSAGLPDVQAAPAPASPPVANMAPSEPSGKLLARVRVIGPYLDMRSGPGRGYPIFYAAEREEWVVIELRHTDWFKVRTSRGQAGWVSREQMRQTVTEDGVPFELADPTLQAFLDRRFDLGVGYGATAKTSFTRVWAGWRFSDTMSLDLNGADVQGQSYTIALWSASLLSEPWSDKRFSPFMGVGVGHYNYVPNKNVVNRKEADGNMGIFTLGGRYYLASRVALRIDYSRYAAFTSDKNYRNFQAGTIGLSLHF</sequence>
<feature type="region of interest" description="Disordered" evidence="2">
    <location>
        <begin position="27"/>
        <end position="60"/>
    </location>
</feature>
<protein>
    <submittedName>
        <fullName evidence="4">SH3 domain-containing protein</fullName>
    </submittedName>
</protein>
<accession>A0ABU9BQP7</accession>
<keyword evidence="5" id="KW-1185">Reference proteome</keyword>
<name>A0ABU9BQP7_9BURK</name>
<evidence type="ECO:0000256" key="1">
    <source>
        <dbReference type="ARBA" id="ARBA00004442"/>
    </source>
</evidence>
<evidence type="ECO:0000313" key="5">
    <source>
        <dbReference type="Proteomes" id="UP001371218"/>
    </source>
</evidence>
<dbReference type="Gene3D" id="2.40.160.20">
    <property type="match status" value="1"/>
</dbReference>
<comment type="caution">
    <text evidence="4">The sequence shown here is derived from an EMBL/GenBank/DDBJ whole genome shotgun (WGS) entry which is preliminary data.</text>
</comment>
<dbReference type="SUPFAM" id="SSF56925">
    <property type="entry name" value="OMPA-like"/>
    <property type="match status" value="1"/>
</dbReference>
<gene>
    <name evidence="4" type="ORF">AACH06_15315</name>
</gene>
<reference evidence="4 5" key="1">
    <citation type="submission" date="2024-04" db="EMBL/GenBank/DDBJ databases">
        <title>Novel species of the genus Ideonella isolated from streams.</title>
        <authorList>
            <person name="Lu H."/>
        </authorList>
    </citation>
    <scope>NUCLEOTIDE SEQUENCE [LARGE SCALE GENOMIC DNA]</scope>
    <source>
        <strain evidence="4 5">DXS29W</strain>
    </source>
</reference>
<dbReference type="Pfam" id="PF06347">
    <property type="entry name" value="SH3_4"/>
    <property type="match status" value="1"/>
</dbReference>
<dbReference type="RefSeq" id="WP_341426609.1">
    <property type="nucleotide sequence ID" value="NZ_JBBUTG010000009.1"/>
</dbReference>
<dbReference type="Gene3D" id="2.30.30.40">
    <property type="entry name" value="SH3 Domains"/>
    <property type="match status" value="1"/>
</dbReference>
<feature type="signal peptide" evidence="3">
    <location>
        <begin position="1"/>
        <end position="24"/>
    </location>
</feature>
<proteinExistence type="predicted"/>
<evidence type="ECO:0000313" key="4">
    <source>
        <dbReference type="EMBL" id="MEK8032196.1"/>
    </source>
</evidence>
<dbReference type="InterPro" id="IPR010466">
    <property type="entry name" value="DUF1058"/>
</dbReference>
<keyword evidence="3" id="KW-0732">Signal</keyword>
<dbReference type="EMBL" id="JBBUTG010000009">
    <property type="protein sequence ID" value="MEK8032196.1"/>
    <property type="molecule type" value="Genomic_DNA"/>
</dbReference>
<comment type="subcellular location">
    <subcellularLocation>
        <location evidence="1">Cell outer membrane</location>
    </subcellularLocation>
</comment>